<name>A0ACB9H3M8_CICIN</name>
<dbReference type="Proteomes" id="UP001055811">
    <property type="component" value="Linkage Group LG01"/>
</dbReference>
<reference evidence="1 2" key="2">
    <citation type="journal article" date="2022" name="Mol. Ecol. Resour.">
        <title>The genomes of chicory, endive, great burdock and yacon provide insights into Asteraceae paleo-polyploidization history and plant inulin production.</title>
        <authorList>
            <person name="Fan W."/>
            <person name="Wang S."/>
            <person name="Wang H."/>
            <person name="Wang A."/>
            <person name="Jiang F."/>
            <person name="Liu H."/>
            <person name="Zhao H."/>
            <person name="Xu D."/>
            <person name="Zhang Y."/>
        </authorList>
    </citation>
    <scope>NUCLEOTIDE SEQUENCE [LARGE SCALE GENOMIC DNA]</scope>
    <source>
        <strain evidence="2">cv. Punajuju</strain>
        <tissue evidence="1">Leaves</tissue>
    </source>
</reference>
<gene>
    <name evidence="1" type="ORF">L2E82_02722</name>
</gene>
<sequence>MAMAGHGEALYESDGAREKLPIGNTDRQYPGGTPVLVTENMRVASAFIIGIGHKVVNVDSSGGVHELLELQYCFGLAASSLKKHKHEDASDDFHAAIVDSRVREEEIASPADLANNVESFNVIAAAYLLRILISINWVGVLLIFPCCIG</sequence>
<accession>A0ACB9H3M8</accession>
<dbReference type="EMBL" id="CM042009">
    <property type="protein sequence ID" value="KAI3789916.1"/>
    <property type="molecule type" value="Genomic_DNA"/>
</dbReference>
<proteinExistence type="predicted"/>
<reference evidence="2" key="1">
    <citation type="journal article" date="2022" name="Mol. Ecol. Resour.">
        <title>The genomes of chicory, endive, great burdock and yacon provide insights into Asteraceae palaeo-polyploidization history and plant inulin production.</title>
        <authorList>
            <person name="Fan W."/>
            <person name="Wang S."/>
            <person name="Wang H."/>
            <person name="Wang A."/>
            <person name="Jiang F."/>
            <person name="Liu H."/>
            <person name="Zhao H."/>
            <person name="Xu D."/>
            <person name="Zhang Y."/>
        </authorList>
    </citation>
    <scope>NUCLEOTIDE SEQUENCE [LARGE SCALE GENOMIC DNA]</scope>
    <source>
        <strain evidence="2">cv. Punajuju</strain>
    </source>
</reference>
<evidence type="ECO:0000313" key="2">
    <source>
        <dbReference type="Proteomes" id="UP001055811"/>
    </source>
</evidence>
<comment type="caution">
    <text evidence="1">The sequence shown here is derived from an EMBL/GenBank/DDBJ whole genome shotgun (WGS) entry which is preliminary data.</text>
</comment>
<keyword evidence="2" id="KW-1185">Reference proteome</keyword>
<organism evidence="1 2">
    <name type="scientific">Cichorium intybus</name>
    <name type="common">Chicory</name>
    <dbReference type="NCBI Taxonomy" id="13427"/>
    <lineage>
        <taxon>Eukaryota</taxon>
        <taxon>Viridiplantae</taxon>
        <taxon>Streptophyta</taxon>
        <taxon>Embryophyta</taxon>
        <taxon>Tracheophyta</taxon>
        <taxon>Spermatophyta</taxon>
        <taxon>Magnoliopsida</taxon>
        <taxon>eudicotyledons</taxon>
        <taxon>Gunneridae</taxon>
        <taxon>Pentapetalae</taxon>
        <taxon>asterids</taxon>
        <taxon>campanulids</taxon>
        <taxon>Asterales</taxon>
        <taxon>Asteraceae</taxon>
        <taxon>Cichorioideae</taxon>
        <taxon>Cichorieae</taxon>
        <taxon>Cichoriinae</taxon>
        <taxon>Cichorium</taxon>
    </lineage>
</organism>
<protein>
    <submittedName>
        <fullName evidence="1">Uncharacterized protein</fullName>
    </submittedName>
</protein>
<evidence type="ECO:0000313" key="1">
    <source>
        <dbReference type="EMBL" id="KAI3789916.1"/>
    </source>
</evidence>